<keyword evidence="2" id="KW-1133">Transmembrane helix</keyword>
<dbReference type="EMBL" id="CP017754">
    <property type="protein sequence ID" value="AOZ05172.1"/>
    <property type="molecule type" value="Genomic_DNA"/>
</dbReference>
<evidence type="ECO:0000313" key="4">
    <source>
        <dbReference type="EMBL" id="AOZ05172.1"/>
    </source>
</evidence>
<dbReference type="Pfam" id="PF16976">
    <property type="entry name" value="RcpC"/>
    <property type="match status" value="1"/>
</dbReference>
<dbReference type="RefSeq" id="WP_071011139.1">
    <property type="nucleotide sequence ID" value="NZ_CP017754.1"/>
</dbReference>
<evidence type="ECO:0000259" key="3">
    <source>
        <dbReference type="SMART" id="SM00858"/>
    </source>
</evidence>
<feature type="compositionally biased region" description="Low complexity" evidence="1">
    <location>
        <begin position="298"/>
        <end position="320"/>
    </location>
</feature>
<keyword evidence="2" id="KW-0812">Transmembrane</keyword>
<dbReference type="Proteomes" id="UP000177515">
    <property type="component" value="Chromosome 1"/>
</dbReference>
<name>A0ABM6F1C4_9BURK</name>
<keyword evidence="5" id="KW-1185">Reference proteome</keyword>
<sequence length="344" mass="37267">MLKKIKIGSILGNPWALLLFAALIASGLTYLSYQYLAAREERLKESMAQQRQAGVQVVVPVRDIEAGTSLASGVFAMREIPPDLVYDDMVRAEDFAALEASQTIKPVLRGRPLRRADVEALRGRDFSDRLAPGQRAVTLEIDTINSTAKMVKPGDRVDLYWTGTPRVVNSEGASREEPRMIRLMLSNVLVLAVGQDVRPRDAGEALDEQDGRRRTDYDTVTVQIAVEDAPRVALAQRIGGLRLLLRNADEEGFTVPTGLNESNLFSAGGEAERAVEIIAGGMGRQMMRVPDEAEPARRTGPSAPSAPSTAAPAAAPQAPTHSLVDQANAIVQQLQERAAPGQNR</sequence>
<dbReference type="InterPro" id="IPR031571">
    <property type="entry name" value="RcpC_dom"/>
</dbReference>
<dbReference type="NCBIfam" id="TIGR03177">
    <property type="entry name" value="pilus_cpaB"/>
    <property type="match status" value="1"/>
</dbReference>
<dbReference type="CDD" id="cd11614">
    <property type="entry name" value="SAF_CpaB_FlgA_like"/>
    <property type="match status" value="1"/>
</dbReference>
<dbReference type="InterPro" id="IPR013974">
    <property type="entry name" value="SAF"/>
</dbReference>
<evidence type="ECO:0000313" key="5">
    <source>
        <dbReference type="Proteomes" id="UP000177515"/>
    </source>
</evidence>
<proteinExistence type="predicted"/>
<dbReference type="InterPro" id="IPR017592">
    <property type="entry name" value="Pilus_assmbl_Flp-typ_CpaB"/>
</dbReference>
<reference evidence="4 5" key="1">
    <citation type="submission" date="2016-10" db="EMBL/GenBank/DDBJ databases">
        <title>Complete genome sequences of three Cupriavidus strains isolated from various Malaysian environments.</title>
        <authorList>
            <person name="Abdullah A.A.-A."/>
            <person name="Shafie N.A.H."/>
            <person name="Lau N.S."/>
        </authorList>
    </citation>
    <scope>NUCLEOTIDE SEQUENCE [LARGE SCALE GENOMIC DNA]</scope>
    <source>
        <strain evidence="4 5">USMAA1020</strain>
    </source>
</reference>
<organism evidence="4 5">
    <name type="scientific">Cupriavidus malaysiensis</name>
    <dbReference type="NCBI Taxonomy" id="367825"/>
    <lineage>
        <taxon>Bacteria</taxon>
        <taxon>Pseudomonadati</taxon>
        <taxon>Pseudomonadota</taxon>
        <taxon>Betaproteobacteria</taxon>
        <taxon>Burkholderiales</taxon>
        <taxon>Burkholderiaceae</taxon>
        <taxon>Cupriavidus</taxon>
    </lineage>
</organism>
<feature type="region of interest" description="Disordered" evidence="1">
    <location>
        <begin position="290"/>
        <end position="322"/>
    </location>
</feature>
<gene>
    <name evidence="4" type="ORF">BKK80_04525</name>
</gene>
<accession>A0ABM6F1C4</accession>
<feature type="domain" description="SAF" evidence="3">
    <location>
        <begin position="55"/>
        <end position="119"/>
    </location>
</feature>
<protein>
    <submittedName>
        <fullName evidence="4">Flp pilus assembly protein CpaB</fullName>
    </submittedName>
</protein>
<dbReference type="SMART" id="SM00858">
    <property type="entry name" value="SAF"/>
    <property type="match status" value="1"/>
</dbReference>
<evidence type="ECO:0000256" key="1">
    <source>
        <dbReference type="SAM" id="MobiDB-lite"/>
    </source>
</evidence>
<feature type="transmembrane region" description="Helical" evidence="2">
    <location>
        <begin position="12"/>
        <end position="33"/>
    </location>
</feature>
<evidence type="ECO:0000256" key="2">
    <source>
        <dbReference type="SAM" id="Phobius"/>
    </source>
</evidence>
<keyword evidence="2" id="KW-0472">Membrane</keyword>